<dbReference type="Proteomes" id="UP000026962">
    <property type="component" value="Chromosome 1"/>
</dbReference>
<proteinExistence type="predicted"/>
<dbReference type="STRING" id="4537.A0A0E0JKU8"/>
<sequence length="150" mass="16640">MDFSVGSLEKVLEDVQNKDASVSADRIASVFAERSVNEEQDATDVLRAALIKAGVDTGAISISQVDEKDGFAIEEATDNEETEVEGVQSQPVVPFIGMEFFSEKEARDYYNRYAKSWGFGTKVSSCKKSNATKDYNRYEFACCSERTSKE</sequence>
<evidence type="ECO:0000313" key="2">
    <source>
        <dbReference type="Proteomes" id="UP000026962"/>
    </source>
</evidence>
<accession>A0A0E0JKU8</accession>
<evidence type="ECO:0000313" key="1">
    <source>
        <dbReference type="EnsemblPlants" id="OPUNC01G21990.1"/>
    </source>
</evidence>
<reference evidence="1" key="1">
    <citation type="submission" date="2015-04" db="UniProtKB">
        <authorList>
            <consortium name="EnsemblPlants"/>
        </authorList>
    </citation>
    <scope>IDENTIFICATION</scope>
</reference>
<protein>
    <recommendedName>
        <fullName evidence="3">FAR1 domain-containing protein</fullName>
    </recommendedName>
</protein>
<dbReference type="AlphaFoldDB" id="A0A0E0JKU8"/>
<dbReference type="PANTHER" id="PTHR46328:SF27">
    <property type="entry name" value="OS12G0287500 PROTEIN"/>
    <property type="match status" value="1"/>
</dbReference>
<keyword evidence="2" id="KW-1185">Reference proteome</keyword>
<dbReference type="Gramene" id="OPUNC01G21990.1">
    <property type="protein sequence ID" value="OPUNC01G21990.1"/>
    <property type="gene ID" value="OPUNC01G21990"/>
</dbReference>
<dbReference type="EnsemblPlants" id="OPUNC01G21990.1">
    <property type="protein sequence ID" value="OPUNC01G21990.1"/>
    <property type="gene ID" value="OPUNC01G21990"/>
</dbReference>
<reference evidence="1" key="2">
    <citation type="submission" date="2018-05" db="EMBL/GenBank/DDBJ databases">
        <title>OpunRS2 (Oryza punctata Reference Sequence Version 2).</title>
        <authorList>
            <person name="Zhang J."/>
            <person name="Kudrna D."/>
            <person name="Lee S."/>
            <person name="Talag J."/>
            <person name="Welchert J."/>
            <person name="Wing R.A."/>
        </authorList>
    </citation>
    <scope>NUCLEOTIDE SEQUENCE [LARGE SCALE GENOMIC DNA]</scope>
</reference>
<dbReference type="HOGENOM" id="CLU_1743487_0_0_1"/>
<evidence type="ECO:0008006" key="3">
    <source>
        <dbReference type="Google" id="ProtNLM"/>
    </source>
</evidence>
<dbReference type="PANTHER" id="PTHR46328">
    <property type="entry name" value="FAR-RED IMPAIRED RESPONSIVE (FAR1) FAMILY PROTEIN-RELATED"/>
    <property type="match status" value="1"/>
</dbReference>
<organism evidence="1">
    <name type="scientific">Oryza punctata</name>
    <name type="common">Red rice</name>
    <dbReference type="NCBI Taxonomy" id="4537"/>
    <lineage>
        <taxon>Eukaryota</taxon>
        <taxon>Viridiplantae</taxon>
        <taxon>Streptophyta</taxon>
        <taxon>Embryophyta</taxon>
        <taxon>Tracheophyta</taxon>
        <taxon>Spermatophyta</taxon>
        <taxon>Magnoliopsida</taxon>
        <taxon>Liliopsida</taxon>
        <taxon>Poales</taxon>
        <taxon>Poaceae</taxon>
        <taxon>BOP clade</taxon>
        <taxon>Oryzoideae</taxon>
        <taxon>Oryzeae</taxon>
        <taxon>Oryzinae</taxon>
        <taxon>Oryza</taxon>
    </lineage>
</organism>
<name>A0A0E0JKU8_ORYPU</name>